<feature type="region of interest" description="Disordered" evidence="1">
    <location>
        <begin position="115"/>
        <end position="143"/>
    </location>
</feature>
<dbReference type="EMBL" id="JBHFFA010000007">
    <property type="protein sequence ID" value="KAL2612914.1"/>
    <property type="molecule type" value="Genomic_DNA"/>
</dbReference>
<evidence type="ECO:0000313" key="3">
    <source>
        <dbReference type="Proteomes" id="UP001605036"/>
    </source>
</evidence>
<accession>A0ABD1XVT9</accession>
<proteinExistence type="predicted"/>
<dbReference type="AlphaFoldDB" id="A0ABD1XVT9"/>
<feature type="compositionally biased region" description="Polar residues" evidence="1">
    <location>
        <begin position="132"/>
        <end position="143"/>
    </location>
</feature>
<evidence type="ECO:0000256" key="1">
    <source>
        <dbReference type="SAM" id="MobiDB-lite"/>
    </source>
</evidence>
<keyword evidence="3" id="KW-1185">Reference proteome</keyword>
<reference evidence="2 3" key="1">
    <citation type="submission" date="2024-09" db="EMBL/GenBank/DDBJ databases">
        <title>Chromosome-scale assembly of Riccia fluitans.</title>
        <authorList>
            <person name="Paukszto L."/>
            <person name="Sawicki J."/>
            <person name="Karawczyk K."/>
            <person name="Piernik-Szablinska J."/>
            <person name="Szczecinska M."/>
            <person name="Mazdziarz M."/>
        </authorList>
    </citation>
    <scope>NUCLEOTIDE SEQUENCE [LARGE SCALE GENOMIC DNA]</scope>
    <source>
        <strain evidence="2">Rf_01</strain>
        <tissue evidence="2">Aerial parts of the thallus</tissue>
    </source>
</reference>
<dbReference type="Proteomes" id="UP001605036">
    <property type="component" value="Unassembled WGS sequence"/>
</dbReference>
<sequence length="143" mass="15630">MWTATRCETQALPVTTEKRIPGRADATIMGTSPLASITVMRTPAPFTATLGRSDVIAKGVSRHITIDRHADANSIFSEGYVPDSESESDIFLLSLDKKAQRSSFALRVEVLTPEPVTPVMMQPSQEHDTPSALIQSQPKHLRS</sequence>
<name>A0ABD1XVT9_9MARC</name>
<organism evidence="2 3">
    <name type="scientific">Riccia fluitans</name>
    <dbReference type="NCBI Taxonomy" id="41844"/>
    <lineage>
        <taxon>Eukaryota</taxon>
        <taxon>Viridiplantae</taxon>
        <taxon>Streptophyta</taxon>
        <taxon>Embryophyta</taxon>
        <taxon>Marchantiophyta</taxon>
        <taxon>Marchantiopsida</taxon>
        <taxon>Marchantiidae</taxon>
        <taxon>Marchantiales</taxon>
        <taxon>Ricciaceae</taxon>
        <taxon>Riccia</taxon>
    </lineage>
</organism>
<evidence type="ECO:0000313" key="2">
    <source>
        <dbReference type="EMBL" id="KAL2612914.1"/>
    </source>
</evidence>
<protein>
    <submittedName>
        <fullName evidence="2">Uncharacterized protein</fullName>
    </submittedName>
</protein>
<comment type="caution">
    <text evidence="2">The sequence shown here is derived from an EMBL/GenBank/DDBJ whole genome shotgun (WGS) entry which is preliminary data.</text>
</comment>
<gene>
    <name evidence="2" type="ORF">R1flu_024606</name>
</gene>